<organism evidence="9 10">
    <name type="scientific">Gymnopilus dilepis</name>
    <dbReference type="NCBI Taxonomy" id="231916"/>
    <lineage>
        <taxon>Eukaryota</taxon>
        <taxon>Fungi</taxon>
        <taxon>Dikarya</taxon>
        <taxon>Basidiomycota</taxon>
        <taxon>Agaricomycotina</taxon>
        <taxon>Agaricomycetes</taxon>
        <taxon>Agaricomycetidae</taxon>
        <taxon>Agaricales</taxon>
        <taxon>Agaricineae</taxon>
        <taxon>Hymenogastraceae</taxon>
        <taxon>Gymnopilus</taxon>
    </lineage>
</organism>
<dbReference type="Proteomes" id="UP000284706">
    <property type="component" value="Unassembled WGS sequence"/>
</dbReference>
<dbReference type="InParanoid" id="A0A409VP05"/>
<dbReference type="Gene3D" id="1.20.1250.20">
    <property type="entry name" value="MFS general substrate transporter like domains"/>
    <property type="match status" value="1"/>
</dbReference>
<keyword evidence="4 7" id="KW-1133">Transmembrane helix</keyword>
<feature type="transmembrane region" description="Helical" evidence="7">
    <location>
        <begin position="162"/>
        <end position="184"/>
    </location>
</feature>
<comment type="subcellular location">
    <subcellularLocation>
        <location evidence="1">Membrane</location>
        <topology evidence="1">Multi-pass membrane protein</topology>
    </subcellularLocation>
</comment>
<protein>
    <recommendedName>
        <fullName evidence="8">Major facilitator superfamily (MFS) profile domain-containing protein</fullName>
    </recommendedName>
</protein>
<feature type="transmembrane region" description="Helical" evidence="7">
    <location>
        <begin position="204"/>
        <end position="225"/>
    </location>
</feature>
<dbReference type="InterPro" id="IPR011701">
    <property type="entry name" value="MFS"/>
</dbReference>
<feature type="transmembrane region" description="Helical" evidence="7">
    <location>
        <begin position="327"/>
        <end position="344"/>
    </location>
</feature>
<gene>
    <name evidence="9" type="ORF">CVT26_007365</name>
</gene>
<accession>A0A409VP05</accession>
<evidence type="ECO:0000313" key="9">
    <source>
        <dbReference type="EMBL" id="PPQ68002.1"/>
    </source>
</evidence>
<comment type="caution">
    <text evidence="9">The sequence shown here is derived from an EMBL/GenBank/DDBJ whole genome shotgun (WGS) entry which is preliminary data.</text>
</comment>
<dbReference type="GO" id="GO:0016020">
    <property type="term" value="C:membrane"/>
    <property type="evidence" value="ECO:0007669"/>
    <property type="project" value="UniProtKB-SubCell"/>
</dbReference>
<reference evidence="9 10" key="1">
    <citation type="journal article" date="2018" name="Evol. Lett.">
        <title>Horizontal gene cluster transfer increased hallucinogenic mushroom diversity.</title>
        <authorList>
            <person name="Reynolds H.T."/>
            <person name="Vijayakumar V."/>
            <person name="Gluck-Thaler E."/>
            <person name="Korotkin H.B."/>
            <person name="Matheny P.B."/>
            <person name="Slot J.C."/>
        </authorList>
    </citation>
    <scope>NUCLEOTIDE SEQUENCE [LARGE SCALE GENOMIC DNA]</scope>
    <source>
        <strain evidence="9 10">SRW20</strain>
    </source>
</reference>
<dbReference type="AlphaFoldDB" id="A0A409VP05"/>
<evidence type="ECO:0000256" key="2">
    <source>
        <dbReference type="ARBA" id="ARBA00022448"/>
    </source>
</evidence>
<feature type="domain" description="Major facilitator superfamily (MFS) profile" evidence="8">
    <location>
        <begin position="4"/>
        <end position="492"/>
    </location>
</feature>
<feature type="transmembrane region" description="Helical" evidence="7">
    <location>
        <begin position="297"/>
        <end position="315"/>
    </location>
</feature>
<keyword evidence="10" id="KW-1185">Reference proteome</keyword>
<dbReference type="Pfam" id="PF07690">
    <property type="entry name" value="MFS_1"/>
    <property type="match status" value="1"/>
</dbReference>
<dbReference type="GO" id="GO:0022857">
    <property type="term" value="F:transmembrane transporter activity"/>
    <property type="evidence" value="ECO:0007669"/>
    <property type="project" value="InterPro"/>
</dbReference>
<feature type="transmembrane region" description="Helical" evidence="7">
    <location>
        <begin position="356"/>
        <end position="378"/>
    </location>
</feature>
<dbReference type="PANTHER" id="PTHR23504:SF31">
    <property type="entry name" value="MAJOR FACILITATOR SUPERFAMILY DOMAIN-CONTAINING PROTEIN 10"/>
    <property type="match status" value="1"/>
</dbReference>
<proteinExistence type="predicted"/>
<evidence type="ECO:0000256" key="4">
    <source>
        <dbReference type="ARBA" id="ARBA00022989"/>
    </source>
</evidence>
<evidence type="ECO:0000256" key="1">
    <source>
        <dbReference type="ARBA" id="ARBA00004141"/>
    </source>
</evidence>
<feature type="transmembrane region" description="Helical" evidence="7">
    <location>
        <begin position="7"/>
        <end position="26"/>
    </location>
</feature>
<keyword evidence="3 7" id="KW-0812">Transmembrane</keyword>
<sequence>MAKVETIVFLSLVLDLFAFTIPLPLFPRIIEWYTLRESSDPNGFLSRTLQFVTAIRTKLYGRGVQSQRWDIVLLGGLMGSVFSTLQFFVSPRIGSLSDKYGRKRILLITMIGNILSAMIWIQSTSFASYMLSRVVGGLSEGNVQLAIAILSDVTSPATRSKALAHVGIAFAICFCIGPPIGAYFASRPLPKSMNRWGPELNVYAVPAFLTLVLLVAETIFLVVALPETRNKGIPASQEKEKTANGVSHANGTSHTNGTSHANGKTHVNGNGTLKPPVPKRTVEGRLQLLKSLRHTHFLFLALFSGVEFTLTFLTFDLLDWSNTQNGKLIGSIGIVSALLQGGYVRRSMSKVGEGNMAKRGVSACAVALVLLALLPNFVESNPSVGLKLLQAAAVCMAFTSATVVNALTAFASLQCDEGNTDPVTGKPVEEHPQLAKGTALGKFRSSGQLGRAIGPLLACASYWTFGPSLTYGVSAIAMTALSMRMRRIAKTKST</sequence>
<dbReference type="InterPro" id="IPR020846">
    <property type="entry name" value="MFS_dom"/>
</dbReference>
<keyword evidence="2" id="KW-0813">Transport</keyword>
<feature type="compositionally biased region" description="Polar residues" evidence="6">
    <location>
        <begin position="244"/>
        <end position="271"/>
    </location>
</feature>
<name>A0A409VP05_9AGAR</name>
<feature type="transmembrane region" description="Helical" evidence="7">
    <location>
        <begin position="105"/>
        <end position="123"/>
    </location>
</feature>
<evidence type="ECO:0000259" key="8">
    <source>
        <dbReference type="PROSITE" id="PS50850"/>
    </source>
</evidence>
<keyword evidence="5 7" id="KW-0472">Membrane</keyword>
<dbReference type="InterPro" id="IPR036259">
    <property type="entry name" value="MFS_trans_sf"/>
</dbReference>
<evidence type="ECO:0000256" key="7">
    <source>
        <dbReference type="SAM" id="Phobius"/>
    </source>
</evidence>
<feature type="region of interest" description="Disordered" evidence="6">
    <location>
        <begin position="234"/>
        <end position="276"/>
    </location>
</feature>
<dbReference type="PANTHER" id="PTHR23504">
    <property type="entry name" value="MAJOR FACILITATOR SUPERFAMILY DOMAIN-CONTAINING PROTEIN 10"/>
    <property type="match status" value="1"/>
</dbReference>
<evidence type="ECO:0000313" key="10">
    <source>
        <dbReference type="Proteomes" id="UP000284706"/>
    </source>
</evidence>
<evidence type="ECO:0000256" key="6">
    <source>
        <dbReference type="SAM" id="MobiDB-lite"/>
    </source>
</evidence>
<dbReference type="OrthoDB" id="196650at2759"/>
<feature type="transmembrane region" description="Helical" evidence="7">
    <location>
        <begin position="71"/>
        <end position="93"/>
    </location>
</feature>
<evidence type="ECO:0000256" key="5">
    <source>
        <dbReference type="ARBA" id="ARBA00023136"/>
    </source>
</evidence>
<dbReference type="EMBL" id="NHYE01005604">
    <property type="protein sequence ID" value="PPQ68002.1"/>
    <property type="molecule type" value="Genomic_DNA"/>
</dbReference>
<evidence type="ECO:0000256" key="3">
    <source>
        <dbReference type="ARBA" id="ARBA00022692"/>
    </source>
</evidence>
<dbReference type="SUPFAM" id="SSF103473">
    <property type="entry name" value="MFS general substrate transporter"/>
    <property type="match status" value="1"/>
</dbReference>
<dbReference type="PROSITE" id="PS50850">
    <property type="entry name" value="MFS"/>
    <property type="match status" value="1"/>
</dbReference>